<reference evidence="1 2" key="1">
    <citation type="submission" date="2017-08" db="EMBL/GenBank/DDBJ databases">
        <title>Infants hospitalized years apart are colonized by the same room-sourced microbial strains.</title>
        <authorList>
            <person name="Brooks B."/>
            <person name="Olm M.R."/>
            <person name="Firek B.A."/>
            <person name="Baker R."/>
            <person name="Thomas B.C."/>
            <person name="Morowitz M.J."/>
            <person name="Banfield J.F."/>
        </authorList>
    </citation>
    <scope>NUCLEOTIDE SEQUENCE [LARGE SCALE GENOMIC DNA]</scope>
    <source>
        <strain evidence="1">S2_005_002_R2_34</strain>
    </source>
</reference>
<proteinExistence type="predicted"/>
<dbReference type="Proteomes" id="UP000249185">
    <property type="component" value="Unassembled WGS sequence"/>
</dbReference>
<dbReference type="InterPro" id="IPR011660">
    <property type="entry name" value="VapB-like"/>
</dbReference>
<comment type="caution">
    <text evidence="1">The sequence shown here is derived from an EMBL/GenBank/DDBJ whole genome shotgun (WGS) entry which is preliminary data.</text>
</comment>
<dbReference type="Pfam" id="PF07704">
    <property type="entry name" value="PSK_trans_fac"/>
    <property type="match status" value="1"/>
</dbReference>
<protein>
    <submittedName>
        <fullName evidence="1">Protein transcription factor</fullName>
    </submittedName>
</protein>
<evidence type="ECO:0000313" key="2">
    <source>
        <dbReference type="Proteomes" id="UP000249185"/>
    </source>
</evidence>
<accession>A0A2W5NPI0</accession>
<gene>
    <name evidence="1" type="ORF">DI556_02985</name>
</gene>
<dbReference type="AlphaFoldDB" id="A0A2W5NPI0"/>
<evidence type="ECO:0000313" key="1">
    <source>
        <dbReference type="EMBL" id="PZQ52625.1"/>
    </source>
</evidence>
<dbReference type="EMBL" id="QFPW01000001">
    <property type="protein sequence ID" value="PZQ52625.1"/>
    <property type="molecule type" value="Genomic_DNA"/>
</dbReference>
<name>A0A2W5NPI0_RHOSU</name>
<sequence>MGLSIKNAEVERLIRALAARRGAPMTEALRQLLAEEEARAALARESEVEERRRRLREIIARTSELPRLTDLSDEEIIGYDENGLPR</sequence>
<organism evidence="1 2">
    <name type="scientific">Rhodovulum sulfidophilum</name>
    <name type="common">Rhodobacter sulfidophilus</name>
    <dbReference type="NCBI Taxonomy" id="35806"/>
    <lineage>
        <taxon>Bacteria</taxon>
        <taxon>Pseudomonadati</taxon>
        <taxon>Pseudomonadota</taxon>
        <taxon>Alphaproteobacteria</taxon>
        <taxon>Rhodobacterales</taxon>
        <taxon>Paracoccaceae</taxon>
        <taxon>Rhodovulum</taxon>
    </lineage>
</organism>